<organism evidence="1 2">
    <name type="scientific">Hypoxylon rubiginosum</name>
    <dbReference type="NCBI Taxonomy" id="110542"/>
    <lineage>
        <taxon>Eukaryota</taxon>
        <taxon>Fungi</taxon>
        <taxon>Dikarya</taxon>
        <taxon>Ascomycota</taxon>
        <taxon>Pezizomycotina</taxon>
        <taxon>Sordariomycetes</taxon>
        <taxon>Xylariomycetidae</taxon>
        <taxon>Xylariales</taxon>
        <taxon>Hypoxylaceae</taxon>
        <taxon>Hypoxylon</taxon>
    </lineage>
</organism>
<protein>
    <submittedName>
        <fullName evidence="1">Uncharacterized protein</fullName>
    </submittedName>
</protein>
<dbReference type="EMBL" id="MU393437">
    <property type="protein sequence ID" value="KAI4868571.1"/>
    <property type="molecule type" value="Genomic_DNA"/>
</dbReference>
<accession>A0ACB9ZB21</accession>
<keyword evidence="2" id="KW-1185">Reference proteome</keyword>
<evidence type="ECO:0000313" key="1">
    <source>
        <dbReference type="EMBL" id="KAI4868571.1"/>
    </source>
</evidence>
<reference evidence="1 2" key="1">
    <citation type="journal article" date="2022" name="New Phytol.">
        <title>Ecological generalism drives hyperdiversity of secondary metabolite gene clusters in xylarialean endophytes.</title>
        <authorList>
            <person name="Franco M.E.E."/>
            <person name="Wisecaver J.H."/>
            <person name="Arnold A.E."/>
            <person name="Ju Y.M."/>
            <person name="Slot J.C."/>
            <person name="Ahrendt S."/>
            <person name="Moore L.P."/>
            <person name="Eastman K.E."/>
            <person name="Scott K."/>
            <person name="Konkel Z."/>
            <person name="Mondo S.J."/>
            <person name="Kuo A."/>
            <person name="Hayes R.D."/>
            <person name="Haridas S."/>
            <person name="Andreopoulos B."/>
            <person name="Riley R."/>
            <person name="LaButti K."/>
            <person name="Pangilinan J."/>
            <person name="Lipzen A."/>
            <person name="Amirebrahimi M."/>
            <person name="Yan J."/>
            <person name="Adam C."/>
            <person name="Keymanesh K."/>
            <person name="Ng V."/>
            <person name="Louie K."/>
            <person name="Northen T."/>
            <person name="Drula E."/>
            <person name="Henrissat B."/>
            <person name="Hsieh H.M."/>
            <person name="Youens-Clark K."/>
            <person name="Lutzoni F."/>
            <person name="Miadlikowska J."/>
            <person name="Eastwood D.C."/>
            <person name="Hamelin R.C."/>
            <person name="Grigoriev I.V."/>
            <person name="U'Ren J.M."/>
        </authorList>
    </citation>
    <scope>NUCLEOTIDE SEQUENCE [LARGE SCALE GENOMIC DNA]</scope>
    <source>
        <strain evidence="1 2">CBS 119005</strain>
    </source>
</reference>
<proteinExistence type="predicted"/>
<dbReference type="Proteomes" id="UP001497700">
    <property type="component" value="Unassembled WGS sequence"/>
</dbReference>
<comment type="caution">
    <text evidence="1">The sequence shown here is derived from an EMBL/GenBank/DDBJ whole genome shotgun (WGS) entry which is preliminary data.</text>
</comment>
<gene>
    <name evidence="1" type="ORF">F4820DRAFT_409792</name>
</gene>
<evidence type="ECO:0000313" key="2">
    <source>
        <dbReference type="Proteomes" id="UP001497700"/>
    </source>
</evidence>
<sequence>MQRFQLCFRSLLVAQGASLSAHHLCTLDMLNCLRACEPTYKPTATPFRTCRYQTLPKVYNNPQVRYTSYVLISAFLFGFPFFPRSTRLPSPQLPLSPVQIKRGDSDPPCAKVTRQEEARNLFRTGSCYCLGM</sequence>
<name>A0ACB9ZB21_9PEZI</name>